<dbReference type="AlphaFoldDB" id="A0A7W3IRN7"/>
<feature type="transmembrane region" description="Helical" evidence="6">
    <location>
        <begin position="127"/>
        <end position="144"/>
    </location>
</feature>
<dbReference type="Proteomes" id="UP000523079">
    <property type="component" value="Unassembled WGS sequence"/>
</dbReference>
<evidence type="ECO:0000256" key="5">
    <source>
        <dbReference type="ARBA" id="ARBA00023136"/>
    </source>
</evidence>
<feature type="transmembrane region" description="Helical" evidence="6">
    <location>
        <begin position="101"/>
        <end position="121"/>
    </location>
</feature>
<evidence type="ECO:0000313" key="8">
    <source>
        <dbReference type="EMBL" id="MBA8794002.1"/>
    </source>
</evidence>
<evidence type="ECO:0000256" key="4">
    <source>
        <dbReference type="ARBA" id="ARBA00022989"/>
    </source>
</evidence>
<evidence type="ECO:0000256" key="6">
    <source>
        <dbReference type="SAM" id="Phobius"/>
    </source>
</evidence>
<sequence length="299" mass="30420">MGIGLFDAGPARLFGVVRAVGVIGLVDPDQGALLVAACGLALATVLLGMASPAGRLRRLARLDRPDDQDGPTDVGPVRSASRRVAGLLAARPEASPLRARVAIAAVTGVGVLAVSTVAQAFAAPGRLVAALLAAAVCLVLAGKLEPGAARERRLRAVIDLPHLLDLLAAGLGAGLPLRVAVGQVGPLVGGPLGEALDQVLRQIELGVPEARAWRALRDHPALGRLSLDLARSVDSGLRLSATLAHHASDARGSRRAALEARARSVGVHSVPPLMVCFLPAFLLIGVVPTGVSAFLHALG</sequence>
<dbReference type="PANTHER" id="PTHR35007:SF3">
    <property type="entry name" value="POSSIBLE CONSERVED ALANINE RICH MEMBRANE PROTEIN"/>
    <property type="match status" value="1"/>
</dbReference>
<dbReference type="InterPro" id="IPR018076">
    <property type="entry name" value="T2SS_GspF_dom"/>
</dbReference>
<keyword evidence="2" id="KW-1003">Cell membrane</keyword>
<keyword evidence="3 6" id="KW-0812">Transmembrane</keyword>
<keyword evidence="5 6" id="KW-0472">Membrane</keyword>
<evidence type="ECO:0000313" key="9">
    <source>
        <dbReference type="Proteomes" id="UP000523079"/>
    </source>
</evidence>
<name>A0A7W3IRN7_9ACTN</name>
<keyword evidence="4 6" id="KW-1133">Transmembrane helix</keyword>
<comment type="caution">
    <text evidence="8">The sequence shown here is derived from an EMBL/GenBank/DDBJ whole genome shotgun (WGS) entry which is preliminary data.</text>
</comment>
<feature type="transmembrane region" description="Helical" evidence="6">
    <location>
        <begin position="273"/>
        <end position="298"/>
    </location>
</feature>
<evidence type="ECO:0000256" key="1">
    <source>
        <dbReference type="ARBA" id="ARBA00004651"/>
    </source>
</evidence>
<reference evidence="8 9" key="1">
    <citation type="submission" date="2020-07" db="EMBL/GenBank/DDBJ databases">
        <title>Sequencing the genomes of 1000 actinobacteria strains.</title>
        <authorList>
            <person name="Klenk H.-P."/>
        </authorList>
    </citation>
    <scope>NUCLEOTIDE SEQUENCE [LARGE SCALE GENOMIC DNA]</scope>
    <source>
        <strain evidence="8 9">DSM 100723</strain>
    </source>
</reference>
<comment type="subcellular location">
    <subcellularLocation>
        <location evidence="1">Cell membrane</location>
        <topology evidence="1">Multi-pass membrane protein</topology>
    </subcellularLocation>
</comment>
<accession>A0A7W3IRN7</accession>
<evidence type="ECO:0000256" key="3">
    <source>
        <dbReference type="ARBA" id="ARBA00022692"/>
    </source>
</evidence>
<feature type="domain" description="Type II secretion system protein GspF" evidence="7">
    <location>
        <begin position="164"/>
        <end position="286"/>
    </location>
</feature>
<dbReference type="PANTHER" id="PTHR35007">
    <property type="entry name" value="INTEGRAL MEMBRANE PROTEIN-RELATED"/>
    <property type="match status" value="1"/>
</dbReference>
<gene>
    <name evidence="8" type="ORF">FHX74_001607</name>
</gene>
<evidence type="ECO:0000259" key="7">
    <source>
        <dbReference type="Pfam" id="PF00482"/>
    </source>
</evidence>
<dbReference type="RefSeq" id="WP_182559531.1">
    <property type="nucleotide sequence ID" value="NZ_JACGWT010000002.1"/>
</dbReference>
<evidence type="ECO:0000256" key="2">
    <source>
        <dbReference type="ARBA" id="ARBA00022475"/>
    </source>
</evidence>
<protein>
    <submittedName>
        <fullName evidence="8">Flp pilus assembly protein TadB</fullName>
    </submittedName>
</protein>
<keyword evidence="9" id="KW-1185">Reference proteome</keyword>
<dbReference type="Pfam" id="PF00482">
    <property type="entry name" value="T2SSF"/>
    <property type="match status" value="1"/>
</dbReference>
<dbReference type="GO" id="GO:0005886">
    <property type="term" value="C:plasma membrane"/>
    <property type="evidence" value="ECO:0007669"/>
    <property type="project" value="UniProtKB-SubCell"/>
</dbReference>
<feature type="transmembrane region" description="Helical" evidence="6">
    <location>
        <begin position="32"/>
        <end position="54"/>
    </location>
</feature>
<organism evidence="8 9">
    <name type="scientific">Microlunatus kandeliicorticis</name>
    <dbReference type="NCBI Taxonomy" id="1759536"/>
    <lineage>
        <taxon>Bacteria</taxon>
        <taxon>Bacillati</taxon>
        <taxon>Actinomycetota</taxon>
        <taxon>Actinomycetes</taxon>
        <taxon>Propionibacteriales</taxon>
        <taxon>Propionibacteriaceae</taxon>
        <taxon>Microlunatus</taxon>
    </lineage>
</organism>
<dbReference type="EMBL" id="JACGWT010000002">
    <property type="protein sequence ID" value="MBA8794002.1"/>
    <property type="molecule type" value="Genomic_DNA"/>
</dbReference>
<proteinExistence type="predicted"/>